<dbReference type="GO" id="GO:0008233">
    <property type="term" value="F:peptidase activity"/>
    <property type="evidence" value="ECO:0007669"/>
    <property type="project" value="InterPro"/>
</dbReference>
<proteinExistence type="predicted"/>
<gene>
    <name evidence="2" type="ORF">A3B14_02945</name>
</gene>
<dbReference type="Pfam" id="PF13529">
    <property type="entry name" value="Peptidase_C39_2"/>
    <property type="match status" value="1"/>
</dbReference>
<evidence type="ECO:0000313" key="2">
    <source>
        <dbReference type="EMBL" id="OHB03462.1"/>
    </source>
</evidence>
<dbReference type="AlphaFoldDB" id="A0A1G2U3Q8"/>
<dbReference type="GO" id="GO:0005524">
    <property type="term" value="F:ATP binding"/>
    <property type="evidence" value="ECO:0007669"/>
    <property type="project" value="InterPro"/>
</dbReference>
<evidence type="ECO:0000313" key="3">
    <source>
        <dbReference type="Proteomes" id="UP000176800"/>
    </source>
</evidence>
<dbReference type="GO" id="GO:0006508">
    <property type="term" value="P:proteolysis"/>
    <property type="evidence" value="ECO:0007669"/>
    <property type="project" value="InterPro"/>
</dbReference>
<sequence length="174" mass="19986">MNVPRFKQKRINMCGLTALRMTLAYFGEDIQEKELSKLTGGIKKYGLKTIKLADAAEKLGFEIECLSYNKKLAFNRAKIKKPNIDDILKYLNKKVPVIVAVRSSLLYDEKSTKAGHFIVISKWKSGFFYYNDPTDGKSHKIKEEALRFAWLNNVLNSSAYLLVIWPKKFLRVTG</sequence>
<dbReference type="GO" id="GO:0016020">
    <property type="term" value="C:membrane"/>
    <property type="evidence" value="ECO:0007669"/>
    <property type="project" value="InterPro"/>
</dbReference>
<dbReference type="Proteomes" id="UP000176800">
    <property type="component" value="Unassembled WGS sequence"/>
</dbReference>
<dbReference type="PROSITE" id="PS50990">
    <property type="entry name" value="PEPTIDASE_C39"/>
    <property type="match status" value="1"/>
</dbReference>
<accession>A0A1G2U3Q8</accession>
<evidence type="ECO:0000259" key="1">
    <source>
        <dbReference type="PROSITE" id="PS50990"/>
    </source>
</evidence>
<feature type="domain" description="Peptidase C39" evidence="1">
    <location>
        <begin position="8"/>
        <end position="157"/>
    </location>
</feature>
<comment type="caution">
    <text evidence="2">The sequence shown here is derived from an EMBL/GenBank/DDBJ whole genome shotgun (WGS) entry which is preliminary data.</text>
</comment>
<reference evidence="2 3" key="1">
    <citation type="journal article" date="2016" name="Nat. Commun.">
        <title>Thousands of microbial genomes shed light on interconnected biogeochemical processes in an aquifer system.</title>
        <authorList>
            <person name="Anantharaman K."/>
            <person name="Brown C.T."/>
            <person name="Hug L.A."/>
            <person name="Sharon I."/>
            <person name="Castelle C.J."/>
            <person name="Probst A.J."/>
            <person name="Thomas B.C."/>
            <person name="Singh A."/>
            <person name="Wilkins M.J."/>
            <person name="Karaoz U."/>
            <person name="Brodie E.L."/>
            <person name="Williams K.H."/>
            <person name="Hubbard S.S."/>
            <person name="Banfield J.F."/>
        </authorList>
    </citation>
    <scope>NUCLEOTIDE SEQUENCE [LARGE SCALE GENOMIC DNA]</scope>
</reference>
<protein>
    <recommendedName>
        <fullName evidence="1">Peptidase C39 domain-containing protein</fullName>
    </recommendedName>
</protein>
<dbReference type="EMBL" id="MHWE01000018">
    <property type="protein sequence ID" value="OHB03462.1"/>
    <property type="molecule type" value="Genomic_DNA"/>
</dbReference>
<dbReference type="InterPro" id="IPR039564">
    <property type="entry name" value="Peptidase_C39-like"/>
</dbReference>
<organism evidence="2 3">
    <name type="scientific">Candidatus Zambryskibacteria bacterium RIFCSPLOWO2_01_FULL_45_21</name>
    <dbReference type="NCBI Taxonomy" id="1802761"/>
    <lineage>
        <taxon>Bacteria</taxon>
        <taxon>Candidatus Zambryskiibacteriota</taxon>
    </lineage>
</organism>
<dbReference type="InterPro" id="IPR005074">
    <property type="entry name" value="Peptidase_C39"/>
</dbReference>
<dbReference type="Gene3D" id="3.90.70.10">
    <property type="entry name" value="Cysteine proteinases"/>
    <property type="match status" value="1"/>
</dbReference>
<name>A0A1G2U3Q8_9BACT</name>